<sequence>MAIVRDRDYIVDGIIPGKLIRNCIGEHRVGIDRLNTLKKYYDGEHDILQRTLSSVDLPNNKLVCNHAELITDIATGYFIGNPIVYNKDGLEPILDNFKENDMHNIDTELCRDISKLGVGYELIYMSSDEVPVPKSANLDPSNAFLVVDNTVESNPLFAVHYYAKMDLDNVIEGYHINLYTDTKVIRYLVKDLSTEDYIPVIEEAHYFKEVPIIEYWNKSNLKGDYEGVITLINAYNLLQSDRVNDKEQLVDAMLAVQGASFGDDIEEMSQTAKFLKENKVLELPADGDAKWLIKQLNETEVEVLKNSLKDDVHEFSKIPNLTDKNFATQASGVAMKYKLFGLEQLAKTKEGYYRIGLKRRLSIYSNIYNTKGSNVDTKGTDIQMTRSLPVNEVELTQMVTQLDGTVSLETRLGLLPFISNIGEEVKRVEEEKQKNMEEQQALFESQFPSDKGPIDEEAK</sequence>
<dbReference type="RefSeq" id="WP_185165405.1">
    <property type="nucleotide sequence ID" value="NZ_JACKWY010000013.1"/>
</dbReference>
<feature type="region of interest" description="Disordered" evidence="1">
    <location>
        <begin position="429"/>
        <end position="459"/>
    </location>
</feature>
<name>A0A7X0VSD6_9CLOT</name>
<reference evidence="2 3" key="1">
    <citation type="submission" date="2020-08" db="EMBL/GenBank/DDBJ databases">
        <title>Clostridia isolated from Swiss meat.</title>
        <authorList>
            <person name="Wambui J."/>
            <person name="Stevens M.J.A."/>
            <person name="Stephan R."/>
        </authorList>
    </citation>
    <scope>NUCLEOTIDE SEQUENCE [LARGE SCALE GENOMIC DNA]</scope>
    <source>
        <strain evidence="2 3">CM001</strain>
    </source>
</reference>
<dbReference type="Proteomes" id="UP000585258">
    <property type="component" value="Unassembled WGS sequence"/>
</dbReference>
<comment type="caution">
    <text evidence="2">The sequence shown here is derived from an EMBL/GenBank/DDBJ whole genome shotgun (WGS) entry which is preliminary data.</text>
</comment>
<organism evidence="2 3">
    <name type="scientific">Clostridium gasigenes</name>
    <dbReference type="NCBI Taxonomy" id="94869"/>
    <lineage>
        <taxon>Bacteria</taxon>
        <taxon>Bacillati</taxon>
        <taxon>Bacillota</taxon>
        <taxon>Clostridia</taxon>
        <taxon>Eubacteriales</taxon>
        <taxon>Clostridiaceae</taxon>
        <taxon>Clostridium</taxon>
    </lineage>
</organism>
<proteinExistence type="predicted"/>
<evidence type="ECO:0000313" key="2">
    <source>
        <dbReference type="EMBL" id="MBB6716357.1"/>
    </source>
</evidence>
<dbReference type="NCBIfam" id="TIGR01538">
    <property type="entry name" value="portal_SPP1"/>
    <property type="match status" value="1"/>
</dbReference>
<protein>
    <submittedName>
        <fullName evidence="2">Phage portal protein</fullName>
    </submittedName>
</protein>
<dbReference type="EMBL" id="JACKWY010000013">
    <property type="protein sequence ID" value="MBB6716357.1"/>
    <property type="molecule type" value="Genomic_DNA"/>
</dbReference>
<dbReference type="AlphaFoldDB" id="A0A7X0VSD6"/>
<accession>A0A7X0VSD6</accession>
<evidence type="ECO:0000313" key="3">
    <source>
        <dbReference type="Proteomes" id="UP000585258"/>
    </source>
</evidence>
<dbReference type="Pfam" id="PF05133">
    <property type="entry name" value="SPP1_portal"/>
    <property type="match status" value="1"/>
</dbReference>
<evidence type="ECO:0000256" key="1">
    <source>
        <dbReference type="SAM" id="MobiDB-lite"/>
    </source>
</evidence>
<dbReference type="InterPro" id="IPR006428">
    <property type="entry name" value="Portal_SPP1-type"/>
</dbReference>
<dbReference type="InterPro" id="IPR021145">
    <property type="entry name" value="Portal_protein_SPP1_Gp6-like"/>
</dbReference>
<gene>
    <name evidence="2" type="ORF">H7E68_16760</name>
</gene>